<evidence type="ECO:0000313" key="4">
    <source>
        <dbReference type="Proteomes" id="UP000324176"/>
    </source>
</evidence>
<evidence type="ECO:0000259" key="2">
    <source>
        <dbReference type="PROSITE" id="PS50105"/>
    </source>
</evidence>
<dbReference type="Gene3D" id="1.10.150.50">
    <property type="entry name" value="Transcription Factor, Ets-1"/>
    <property type="match status" value="1"/>
</dbReference>
<feature type="region of interest" description="Disordered" evidence="1">
    <location>
        <begin position="65"/>
        <end position="99"/>
    </location>
</feature>
<gene>
    <name evidence="3" type="ORF">BCL69_108310</name>
</gene>
<dbReference type="InterPro" id="IPR001660">
    <property type="entry name" value="SAM"/>
</dbReference>
<comment type="caution">
    <text evidence="3">The sequence shown here is derived from an EMBL/GenBank/DDBJ whole genome shotgun (WGS) entry which is preliminary data.</text>
</comment>
<dbReference type="Proteomes" id="UP000324176">
    <property type="component" value="Unassembled WGS sequence"/>
</dbReference>
<dbReference type="InterPro" id="IPR013761">
    <property type="entry name" value="SAM/pointed_sf"/>
</dbReference>
<dbReference type="SMART" id="SM00454">
    <property type="entry name" value="SAM"/>
    <property type="match status" value="1"/>
</dbReference>
<reference evidence="3 4" key="1">
    <citation type="submission" date="2019-07" db="EMBL/GenBank/DDBJ databases">
        <title>Active sludge and wastewater microbial communities from Klosterneuburg, Austria.</title>
        <authorList>
            <person name="Wagner M."/>
        </authorList>
    </citation>
    <scope>NUCLEOTIDE SEQUENCE [LARGE SCALE GENOMIC DNA]</scope>
    <source>
        <strain evidence="3 4">Nm2</strain>
    </source>
</reference>
<feature type="domain" description="SAM" evidence="2">
    <location>
        <begin position="1"/>
        <end position="62"/>
    </location>
</feature>
<feature type="compositionally biased region" description="Low complexity" evidence="1">
    <location>
        <begin position="83"/>
        <end position="92"/>
    </location>
</feature>
<dbReference type="Pfam" id="PF00536">
    <property type="entry name" value="SAM_1"/>
    <property type="match status" value="1"/>
</dbReference>
<dbReference type="SUPFAM" id="SSF47769">
    <property type="entry name" value="SAM/Pointed domain"/>
    <property type="match status" value="1"/>
</dbReference>
<protein>
    <submittedName>
        <fullName evidence="3">SAM (Sterile alpha motif) domain-containing protein</fullName>
    </submittedName>
</protein>
<evidence type="ECO:0000313" key="3">
    <source>
        <dbReference type="EMBL" id="TYP75789.1"/>
    </source>
</evidence>
<dbReference type="EMBL" id="VNHT01000083">
    <property type="protein sequence ID" value="TYP75789.1"/>
    <property type="molecule type" value="Genomic_DNA"/>
</dbReference>
<organism evidence="3 4">
    <name type="scientific">Nitrosomonas communis</name>
    <dbReference type="NCBI Taxonomy" id="44574"/>
    <lineage>
        <taxon>Bacteria</taxon>
        <taxon>Pseudomonadati</taxon>
        <taxon>Pseudomonadota</taxon>
        <taxon>Betaproteobacteria</taxon>
        <taxon>Nitrosomonadales</taxon>
        <taxon>Nitrosomonadaceae</taxon>
        <taxon>Nitrosomonas</taxon>
    </lineage>
</organism>
<accession>A0A5D3YA60</accession>
<proteinExistence type="predicted"/>
<name>A0A5D3YA60_9PROT</name>
<sequence length="99" mass="10912">MNGRVSAWLDSLGLGIYGESFEHNAITWDVLHELNEGDLEALGVLLGHRKKILRAIAQLSQSAEVVSPESKRQWRPSGRASITSRTRSSRTSPVDSDVL</sequence>
<evidence type="ECO:0000256" key="1">
    <source>
        <dbReference type="SAM" id="MobiDB-lite"/>
    </source>
</evidence>
<dbReference type="PROSITE" id="PS50105">
    <property type="entry name" value="SAM_DOMAIN"/>
    <property type="match status" value="1"/>
</dbReference>
<dbReference type="CDD" id="cd09487">
    <property type="entry name" value="SAM_superfamily"/>
    <property type="match status" value="1"/>
</dbReference>
<dbReference type="AlphaFoldDB" id="A0A5D3YA60"/>
<dbReference type="RefSeq" id="WP_052752261.1">
    <property type="nucleotide sequence ID" value="NZ_CP011451.1"/>
</dbReference>